<dbReference type="SUPFAM" id="SSF56112">
    <property type="entry name" value="Protein kinase-like (PK-like)"/>
    <property type="match status" value="1"/>
</dbReference>
<evidence type="ECO:0000259" key="4">
    <source>
        <dbReference type="PROSITE" id="PS50011"/>
    </source>
</evidence>
<sequence>MQEERWGSYIVGKVLGKGAYGEVRESLQPPSLAIKRFLSTDQGLDSPGEIAIALQASHPHIIQAREYFTQDNQDYLVMELADTNLQEYLFSTFPSNKERIRLFYQLVSAVTYLQDNGFYHCDIKPLNVLIKDGQIKLGDLGLAKYKNVLGNTCQSFASPQRVSHNYRASGVTVKVDTDLQNIFFEGGDNFADDVWALGITFVFLLTGRILFYEVKTGQQVVDGIQAYIRGPREYLLQNALPERWVNLVLQMLEPSRKLRLPLARDILLQPEFVKRGLQTPLPGYAPVFYHLSLPKSFAPNVQMAARWMKQLMDDENQNSFVLHAAITLFYYMKDFPSPDPKVGSRIKLLACACISLMNSLYSAFSVDLYELLYRAQHTFTREQLFVEERRILEKLKGRLYFVTLPKLALSERAVEKSNTLLLDTGNYLVTNLEEYMKGLAQEETIEERNNRLPVW</sequence>
<keyword evidence="6" id="KW-1185">Reference proteome</keyword>
<dbReference type="Gene3D" id="1.10.472.10">
    <property type="entry name" value="Cyclin-like"/>
    <property type="match status" value="1"/>
</dbReference>
<dbReference type="Gene3D" id="1.10.510.10">
    <property type="entry name" value="Transferase(Phosphotransferase) domain 1"/>
    <property type="match status" value="1"/>
</dbReference>
<evidence type="ECO:0000313" key="6">
    <source>
        <dbReference type="Proteomes" id="UP000273054"/>
    </source>
</evidence>
<dbReference type="EMBL" id="LT994651">
    <property type="protein sequence ID" value="SPN78968.1"/>
    <property type="molecule type" value="Genomic_DNA"/>
</dbReference>
<name>A0A2R8FDB8_9VIRU</name>
<accession>A0A2R8FDB8</accession>
<dbReference type="PROSITE" id="PS00107">
    <property type="entry name" value="PROTEIN_KINASE_ATP"/>
    <property type="match status" value="1"/>
</dbReference>
<keyword evidence="1 3" id="KW-0547">Nucleotide-binding</keyword>
<evidence type="ECO:0000256" key="2">
    <source>
        <dbReference type="ARBA" id="ARBA00022840"/>
    </source>
</evidence>
<dbReference type="SMART" id="SM00220">
    <property type="entry name" value="S_TKc"/>
    <property type="match status" value="1"/>
</dbReference>
<protein>
    <submittedName>
        <fullName evidence="5">Cyclin dependent kinase 2</fullName>
    </submittedName>
</protein>
<dbReference type="PROSITE" id="PS00108">
    <property type="entry name" value="PROTEIN_KINASE_ST"/>
    <property type="match status" value="1"/>
</dbReference>
<evidence type="ECO:0000256" key="1">
    <source>
        <dbReference type="ARBA" id="ARBA00022741"/>
    </source>
</evidence>
<dbReference type="InterPro" id="IPR000719">
    <property type="entry name" value="Prot_kinase_dom"/>
</dbReference>
<gene>
    <name evidence="5" type="ORF">BRZCDTV_89</name>
</gene>
<reference evidence="5" key="1">
    <citation type="submission" date="2018-03" db="EMBL/GenBank/DDBJ databases">
        <authorList>
            <consortium name="Urmite Genomes"/>
        </authorList>
    </citation>
    <scope>NUCLEOTIDE SEQUENCE [LARGE SCALE GENOMIC DNA]</scope>
    <source>
        <strain evidence="5">IHUMI-27.7</strain>
    </source>
</reference>
<keyword evidence="5" id="KW-0808">Transferase</keyword>
<feature type="domain" description="Protein kinase" evidence="4">
    <location>
        <begin position="9"/>
        <end position="272"/>
    </location>
</feature>
<dbReference type="InterPro" id="IPR011009">
    <property type="entry name" value="Kinase-like_dom_sf"/>
</dbReference>
<evidence type="ECO:0000313" key="5">
    <source>
        <dbReference type="EMBL" id="SPN78968.1"/>
    </source>
</evidence>
<dbReference type="InterPro" id="IPR017441">
    <property type="entry name" value="Protein_kinase_ATP_BS"/>
</dbReference>
<dbReference type="PROSITE" id="PS50011">
    <property type="entry name" value="PROTEIN_KINASE_DOM"/>
    <property type="match status" value="1"/>
</dbReference>
<dbReference type="Proteomes" id="UP000273054">
    <property type="component" value="Segment"/>
</dbReference>
<dbReference type="SUPFAM" id="SSF47954">
    <property type="entry name" value="Cyclin-like"/>
    <property type="match status" value="1"/>
</dbReference>
<dbReference type="Gene3D" id="3.30.200.20">
    <property type="entry name" value="Phosphorylase Kinase, domain 1"/>
    <property type="match status" value="1"/>
</dbReference>
<dbReference type="PANTHER" id="PTHR44167">
    <property type="entry name" value="OVARIAN-SPECIFIC SERINE/THREONINE-PROTEIN KINASE LOK-RELATED"/>
    <property type="match status" value="1"/>
</dbReference>
<dbReference type="PANTHER" id="PTHR44167:SF24">
    <property type="entry name" value="SERINE_THREONINE-PROTEIN KINASE CHK2"/>
    <property type="match status" value="1"/>
</dbReference>
<proteinExistence type="predicted"/>
<dbReference type="Pfam" id="PF00069">
    <property type="entry name" value="Pkinase"/>
    <property type="match status" value="1"/>
</dbReference>
<dbReference type="GO" id="GO:0004672">
    <property type="term" value="F:protein kinase activity"/>
    <property type="evidence" value="ECO:0007669"/>
    <property type="project" value="InterPro"/>
</dbReference>
<keyword evidence="5" id="KW-0418">Kinase</keyword>
<evidence type="ECO:0000256" key="3">
    <source>
        <dbReference type="PROSITE-ProRule" id="PRU10141"/>
    </source>
</evidence>
<keyword evidence="2 3" id="KW-0067">ATP-binding</keyword>
<dbReference type="InterPro" id="IPR036915">
    <property type="entry name" value="Cyclin-like_sf"/>
</dbReference>
<feature type="binding site" evidence="3">
    <location>
        <position position="35"/>
    </location>
    <ligand>
        <name>ATP</name>
        <dbReference type="ChEBI" id="CHEBI:30616"/>
    </ligand>
</feature>
<dbReference type="InterPro" id="IPR008271">
    <property type="entry name" value="Ser/Thr_kinase_AS"/>
</dbReference>
<organism evidence="5">
    <name type="scientific">Brazilian cedratvirus IHUMI</name>
    <dbReference type="NCBI Taxonomy" id="2126980"/>
    <lineage>
        <taxon>Viruses</taxon>
        <taxon>Pithoviruses</taxon>
        <taxon>Orthocedratvirinae</taxon>
        <taxon>Alphacedratvirus</taxon>
        <taxon>Alphacedratvirus brasiliense</taxon>
    </lineage>
</organism>
<dbReference type="GO" id="GO:0005524">
    <property type="term" value="F:ATP binding"/>
    <property type="evidence" value="ECO:0007669"/>
    <property type="project" value="UniProtKB-UniRule"/>
</dbReference>